<dbReference type="STRING" id="338188.ERS852397_01079"/>
<feature type="compositionally biased region" description="Polar residues" evidence="1">
    <location>
        <begin position="1"/>
        <end position="11"/>
    </location>
</feature>
<evidence type="ECO:0000256" key="1">
    <source>
        <dbReference type="SAM" id="MobiDB-lite"/>
    </source>
</evidence>
<dbReference type="Proteomes" id="UP000095517">
    <property type="component" value="Unassembled WGS sequence"/>
</dbReference>
<name>A0A174B3D2_9BACE</name>
<reference evidence="2 3" key="1">
    <citation type="submission" date="2015-09" db="EMBL/GenBank/DDBJ databases">
        <authorList>
            <consortium name="Pathogen Informatics"/>
        </authorList>
    </citation>
    <scope>NUCLEOTIDE SEQUENCE [LARGE SCALE GENOMIC DNA]</scope>
    <source>
        <strain evidence="2 3">2789STDY5608840</strain>
    </source>
</reference>
<accession>A0A174B3D2</accession>
<evidence type="ECO:0000313" key="2">
    <source>
        <dbReference type="EMBL" id="CUN94270.1"/>
    </source>
</evidence>
<dbReference type="EMBL" id="CYZH01000005">
    <property type="protein sequence ID" value="CUN94270.1"/>
    <property type="molecule type" value="Genomic_DNA"/>
</dbReference>
<evidence type="ECO:0000313" key="3">
    <source>
        <dbReference type="Proteomes" id="UP000095517"/>
    </source>
</evidence>
<proteinExistence type="predicted"/>
<dbReference type="AlphaFoldDB" id="A0A174B3D2"/>
<gene>
    <name evidence="2" type="ORF">ERS852397_01079</name>
</gene>
<organism evidence="2 3">
    <name type="scientific">Bacteroides finegoldii</name>
    <dbReference type="NCBI Taxonomy" id="338188"/>
    <lineage>
        <taxon>Bacteria</taxon>
        <taxon>Pseudomonadati</taxon>
        <taxon>Bacteroidota</taxon>
        <taxon>Bacteroidia</taxon>
        <taxon>Bacteroidales</taxon>
        <taxon>Bacteroidaceae</taxon>
        <taxon>Bacteroides</taxon>
    </lineage>
</organism>
<feature type="region of interest" description="Disordered" evidence="1">
    <location>
        <begin position="1"/>
        <end position="21"/>
    </location>
</feature>
<sequence>MQGAGNVSHNQAMDKATQEYHKFEVRTLPPVEQEYLRTIQPLNKKAKDKNREKPTK</sequence>
<protein>
    <submittedName>
        <fullName evidence="2">Virulence protein</fullName>
    </submittedName>
</protein>